<keyword evidence="4" id="KW-1185">Reference proteome</keyword>
<evidence type="ECO:0000259" key="2">
    <source>
        <dbReference type="Pfam" id="PF13239"/>
    </source>
</evidence>
<keyword evidence="1" id="KW-0472">Membrane</keyword>
<feature type="transmembrane region" description="Helical" evidence="1">
    <location>
        <begin position="27"/>
        <end position="47"/>
    </location>
</feature>
<dbReference type="InterPro" id="IPR025698">
    <property type="entry name" value="2TM_dom"/>
</dbReference>
<dbReference type="Pfam" id="PF13239">
    <property type="entry name" value="2TM"/>
    <property type="match status" value="1"/>
</dbReference>
<dbReference type="Proteomes" id="UP000759529">
    <property type="component" value="Unassembled WGS sequence"/>
</dbReference>
<name>A0ABS2CZG0_9FLAO</name>
<protein>
    <submittedName>
        <fullName evidence="3">2TM domain-containing protein</fullName>
    </submittedName>
</protein>
<keyword evidence="1" id="KW-1133">Transmembrane helix</keyword>
<evidence type="ECO:0000313" key="4">
    <source>
        <dbReference type="Proteomes" id="UP000759529"/>
    </source>
</evidence>
<feature type="domain" description="2TM" evidence="2">
    <location>
        <begin position="16"/>
        <end position="95"/>
    </location>
</feature>
<feature type="transmembrane region" description="Helical" evidence="1">
    <location>
        <begin position="53"/>
        <end position="81"/>
    </location>
</feature>
<gene>
    <name evidence="3" type="ORF">H9X54_013765</name>
</gene>
<sequence>MGIIMETNNNEYERYQKAKKQVEEIKGFYVHLSSYIAVMIVLIFINLKYTPHYLWFFWSLLGWGIGLFIHAALVFKFFTFIGKDWEEKKIREFMEEEKSKNKYN</sequence>
<evidence type="ECO:0000256" key="1">
    <source>
        <dbReference type="SAM" id="Phobius"/>
    </source>
</evidence>
<evidence type="ECO:0000313" key="3">
    <source>
        <dbReference type="EMBL" id="MBM6500359.1"/>
    </source>
</evidence>
<accession>A0ABS2CZG0</accession>
<reference evidence="3 4" key="1">
    <citation type="submission" date="2021-02" db="EMBL/GenBank/DDBJ databases">
        <authorList>
            <person name="Jung H.S."/>
            <person name="Chun B.H."/>
            <person name="Jeon C.O."/>
        </authorList>
    </citation>
    <scope>NUCLEOTIDE SEQUENCE [LARGE SCALE GENOMIC DNA]</scope>
    <source>
        <strain evidence="3 4">LMG 25203</strain>
    </source>
</reference>
<proteinExistence type="predicted"/>
<comment type="caution">
    <text evidence="3">The sequence shown here is derived from an EMBL/GenBank/DDBJ whole genome shotgun (WGS) entry which is preliminary data.</text>
</comment>
<keyword evidence="1" id="KW-0812">Transmembrane</keyword>
<organism evidence="3 4">
    <name type="scientific">Flavobacterium macrobrachii</name>
    <dbReference type="NCBI Taxonomy" id="591204"/>
    <lineage>
        <taxon>Bacteria</taxon>
        <taxon>Pseudomonadati</taxon>
        <taxon>Bacteroidota</taxon>
        <taxon>Flavobacteriia</taxon>
        <taxon>Flavobacteriales</taxon>
        <taxon>Flavobacteriaceae</taxon>
        <taxon>Flavobacterium</taxon>
    </lineage>
</organism>
<dbReference type="EMBL" id="JACSOD020000502">
    <property type="protein sequence ID" value="MBM6500359.1"/>
    <property type="molecule type" value="Genomic_DNA"/>
</dbReference>